<dbReference type="RefSeq" id="XP_033679056.1">
    <property type="nucleotide sequence ID" value="XM_033836505.1"/>
</dbReference>
<feature type="compositionally biased region" description="Polar residues" evidence="1">
    <location>
        <begin position="1"/>
        <end position="11"/>
    </location>
</feature>
<protein>
    <submittedName>
        <fullName evidence="2">Uncharacterized protein</fullName>
    </submittedName>
</protein>
<name>A0A6A6I255_9PLEO</name>
<organism evidence="2 3">
    <name type="scientific">Trematosphaeria pertusa</name>
    <dbReference type="NCBI Taxonomy" id="390896"/>
    <lineage>
        <taxon>Eukaryota</taxon>
        <taxon>Fungi</taxon>
        <taxon>Dikarya</taxon>
        <taxon>Ascomycota</taxon>
        <taxon>Pezizomycotina</taxon>
        <taxon>Dothideomycetes</taxon>
        <taxon>Pleosporomycetidae</taxon>
        <taxon>Pleosporales</taxon>
        <taxon>Massarineae</taxon>
        <taxon>Trematosphaeriaceae</taxon>
        <taxon>Trematosphaeria</taxon>
    </lineage>
</organism>
<accession>A0A6A6I255</accession>
<gene>
    <name evidence="2" type="ORF">BU26DRAFT_92515</name>
</gene>
<dbReference type="Proteomes" id="UP000800094">
    <property type="component" value="Unassembled WGS sequence"/>
</dbReference>
<feature type="region of interest" description="Disordered" evidence="1">
    <location>
        <begin position="1"/>
        <end position="22"/>
    </location>
</feature>
<dbReference type="EMBL" id="ML987203">
    <property type="protein sequence ID" value="KAF2244052.1"/>
    <property type="molecule type" value="Genomic_DNA"/>
</dbReference>
<reference evidence="2" key="1">
    <citation type="journal article" date="2020" name="Stud. Mycol.">
        <title>101 Dothideomycetes genomes: a test case for predicting lifestyles and emergence of pathogens.</title>
        <authorList>
            <person name="Haridas S."/>
            <person name="Albert R."/>
            <person name="Binder M."/>
            <person name="Bloem J."/>
            <person name="Labutti K."/>
            <person name="Salamov A."/>
            <person name="Andreopoulos B."/>
            <person name="Baker S."/>
            <person name="Barry K."/>
            <person name="Bills G."/>
            <person name="Bluhm B."/>
            <person name="Cannon C."/>
            <person name="Castanera R."/>
            <person name="Culley D."/>
            <person name="Daum C."/>
            <person name="Ezra D."/>
            <person name="Gonzalez J."/>
            <person name="Henrissat B."/>
            <person name="Kuo A."/>
            <person name="Liang C."/>
            <person name="Lipzen A."/>
            <person name="Lutzoni F."/>
            <person name="Magnuson J."/>
            <person name="Mondo S."/>
            <person name="Nolan M."/>
            <person name="Ohm R."/>
            <person name="Pangilinan J."/>
            <person name="Park H.-J."/>
            <person name="Ramirez L."/>
            <person name="Alfaro M."/>
            <person name="Sun H."/>
            <person name="Tritt A."/>
            <person name="Yoshinaga Y."/>
            <person name="Zwiers L.-H."/>
            <person name="Turgeon B."/>
            <person name="Goodwin S."/>
            <person name="Spatafora J."/>
            <person name="Crous P."/>
            <person name="Grigoriev I."/>
        </authorList>
    </citation>
    <scope>NUCLEOTIDE SEQUENCE</scope>
    <source>
        <strain evidence="2">CBS 122368</strain>
    </source>
</reference>
<proteinExistence type="predicted"/>
<feature type="compositionally biased region" description="Low complexity" evidence="1">
    <location>
        <begin position="12"/>
        <end position="22"/>
    </location>
</feature>
<dbReference type="GeneID" id="54589835"/>
<dbReference type="AlphaFoldDB" id="A0A6A6I255"/>
<evidence type="ECO:0000256" key="1">
    <source>
        <dbReference type="SAM" id="MobiDB-lite"/>
    </source>
</evidence>
<evidence type="ECO:0000313" key="3">
    <source>
        <dbReference type="Proteomes" id="UP000800094"/>
    </source>
</evidence>
<keyword evidence="3" id="KW-1185">Reference proteome</keyword>
<sequence>MRRSVVQCSMRSSGWAASSPGAGAAQVETRWKCATRYWRLYHSPREAIPYSFGETFLCQSQGRRGLSGFQGVHVCTQNARA</sequence>
<evidence type="ECO:0000313" key="2">
    <source>
        <dbReference type="EMBL" id="KAF2244052.1"/>
    </source>
</evidence>